<gene>
    <name evidence="5" type="ORF">FXN61_41115</name>
</gene>
<keyword evidence="1" id="KW-0479">Metal-binding</keyword>
<dbReference type="RefSeq" id="WP_167979400.1">
    <property type="nucleotide sequence ID" value="NZ_VSRL01000284.1"/>
</dbReference>
<keyword evidence="6" id="KW-1185">Reference proteome</keyword>
<dbReference type="EMBL" id="VSRL01000284">
    <property type="protein sequence ID" value="NKE62785.1"/>
    <property type="molecule type" value="Genomic_DNA"/>
</dbReference>
<dbReference type="SUPFAM" id="SSF52768">
    <property type="entry name" value="Arginase/deacetylase"/>
    <property type="match status" value="1"/>
</dbReference>
<dbReference type="Pfam" id="PF00491">
    <property type="entry name" value="Arginase"/>
    <property type="match status" value="1"/>
</dbReference>
<evidence type="ECO:0000313" key="6">
    <source>
        <dbReference type="Proteomes" id="UP001515943"/>
    </source>
</evidence>
<organism evidence="5 6">
    <name type="scientific">Lentzea indica</name>
    <dbReference type="NCBI Taxonomy" id="2604800"/>
    <lineage>
        <taxon>Bacteria</taxon>
        <taxon>Bacillati</taxon>
        <taxon>Actinomycetota</taxon>
        <taxon>Actinomycetes</taxon>
        <taxon>Pseudonocardiales</taxon>
        <taxon>Pseudonocardiaceae</taxon>
        <taxon>Lentzea</taxon>
    </lineage>
</organism>
<sequence length="204" mass="21321">MTVGVIAGFAEHGTRAALLYVDGGPDLYTPDTRPNGNFDAMGLAHLLAIPGHVSEVAGVGRTTPLLAARDVVSYGHTLPEGDLELRLLDELEVTHLHADEVHADPAGAAGRARCAMEETRAPFVVHCDVDVLSFADTPLADVPDSGGDPIGLRLDELAASLAVFAASSRFAGLVLTEINPDHAPDPGVLRHFLVVLADALAEAR</sequence>
<evidence type="ECO:0000256" key="3">
    <source>
        <dbReference type="ARBA" id="ARBA00023211"/>
    </source>
</evidence>
<comment type="similarity">
    <text evidence="4">Belongs to the arginase family.</text>
</comment>
<evidence type="ECO:0008006" key="7">
    <source>
        <dbReference type="Google" id="ProtNLM"/>
    </source>
</evidence>
<evidence type="ECO:0000256" key="4">
    <source>
        <dbReference type="PROSITE-ProRule" id="PRU00742"/>
    </source>
</evidence>
<evidence type="ECO:0000256" key="1">
    <source>
        <dbReference type="ARBA" id="ARBA00022723"/>
    </source>
</evidence>
<name>A0ABX1FUS8_9PSEU</name>
<evidence type="ECO:0000313" key="5">
    <source>
        <dbReference type="EMBL" id="NKE62785.1"/>
    </source>
</evidence>
<dbReference type="InterPro" id="IPR023696">
    <property type="entry name" value="Ureohydrolase_dom_sf"/>
</dbReference>
<dbReference type="PANTHER" id="PTHR43782:SF3">
    <property type="entry name" value="ARGINASE"/>
    <property type="match status" value="1"/>
</dbReference>
<dbReference type="InterPro" id="IPR006035">
    <property type="entry name" value="Ureohydrolase"/>
</dbReference>
<reference evidence="5 6" key="1">
    <citation type="submission" date="2019-08" db="EMBL/GenBank/DDBJ databases">
        <title>Lentzea from Indian Himalayas.</title>
        <authorList>
            <person name="Mandal S."/>
            <person name="Mallick Gupta A."/>
            <person name="Maiti P.K."/>
            <person name="Sarkar J."/>
            <person name="Mandal S."/>
        </authorList>
    </citation>
    <scope>NUCLEOTIDE SEQUENCE [LARGE SCALE GENOMIC DNA]</scope>
    <source>
        <strain evidence="5 6">PSKA42</strain>
    </source>
</reference>
<dbReference type="PANTHER" id="PTHR43782">
    <property type="entry name" value="ARGINASE"/>
    <property type="match status" value="1"/>
</dbReference>
<dbReference type="PROSITE" id="PS51409">
    <property type="entry name" value="ARGINASE_2"/>
    <property type="match status" value="1"/>
</dbReference>
<dbReference type="Proteomes" id="UP001515943">
    <property type="component" value="Unassembled WGS sequence"/>
</dbReference>
<keyword evidence="2" id="KW-0378">Hydrolase</keyword>
<accession>A0ABX1FUS8</accession>
<dbReference type="Gene3D" id="3.40.800.10">
    <property type="entry name" value="Ureohydrolase domain"/>
    <property type="match status" value="1"/>
</dbReference>
<evidence type="ECO:0000256" key="2">
    <source>
        <dbReference type="ARBA" id="ARBA00022801"/>
    </source>
</evidence>
<proteinExistence type="inferred from homology"/>
<comment type="caution">
    <text evidence="5">The sequence shown here is derived from an EMBL/GenBank/DDBJ whole genome shotgun (WGS) entry which is preliminary data.</text>
</comment>
<keyword evidence="3" id="KW-0464">Manganese</keyword>
<protein>
    <recommendedName>
        <fullName evidence="7">Arginase</fullName>
    </recommendedName>
</protein>